<name>A0A4Y9QV46_9BACT</name>
<gene>
    <name evidence="2" type="ORF">E4S40_07575</name>
</gene>
<dbReference type="RefSeq" id="WP_135072735.1">
    <property type="nucleotide sequence ID" value="NZ_SPSB01000002.1"/>
</dbReference>
<feature type="transmembrane region" description="Helical" evidence="1">
    <location>
        <begin position="40"/>
        <end position="59"/>
    </location>
</feature>
<keyword evidence="1" id="KW-0472">Membrane</keyword>
<evidence type="ECO:0000313" key="2">
    <source>
        <dbReference type="EMBL" id="TFV96077.1"/>
    </source>
</evidence>
<protein>
    <submittedName>
        <fullName evidence="2">Uncharacterized protein</fullName>
    </submittedName>
</protein>
<organism evidence="2 3">
    <name type="scientific">Algoriphagus kandeliae</name>
    <dbReference type="NCBI Taxonomy" id="2562278"/>
    <lineage>
        <taxon>Bacteria</taxon>
        <taxon>Pseudomonadati</taxon>
        <taxon>Bacteroidota</taxon>
        <taxon>Cytophagia</taxon>
        <taxon>Cytophagales</taxon>
        <taxon>Cyclobacteriaceae</taxon>
        <taxon>Algoriphagus</taxon>
    </lineage>
</organism>
<proteinExistence type="predicted"/>
<sequence length="127" mass="14677">MKILNNLQFKFFLLSAVLAILILGLQVVFPAIIHERIWDIYFFLLILSFLIGLLQGALLKALSENFFQISVLAMILRLIASLVFIGIEVWPGMENIILFIADFFVIFLFYLIFDIYAFLSNLRPISK</sequence>
<dbReference type="EMBL" id="SPSB01000002">
    <property type="protein sequence ID" value="TFV96077.1"/>
    <property type="molecule type" value="Genomic_DNA"/>
</dbReference>
<dbReference type="Proteomes" id="UP000297647">
    <property type="component" value="Unassembled WGS sequence"/>
</dbReference>
<keyword evidence="1" id="KW-0812">Transmembrane</keyword>
<comment type="caution">
    <text evidence="2">The sequence shown here is derived from an EMBL/GenBank/DDBJ whole genome shotgun (WGS) entry which is preliminary data.</text>
</comment>
<evidence type="ECO:0000313" key="3">
    <source>
        <dbReference type="Proteomes" id="UP000297647"/>
    </source>
</evidence>
<accession>A0A4Y9QV46</accession>
<reference evidence="2 3" key="1">
    <citation type="submission" date="2019-03" db="EMBL/GenBank/DDBJ databases">
        <title>Algoriphagus sp. nov, a new strain isolated from root system soil of mangrove plant Kandelia.</title>
        <authorList>
            <person name="Yin Q."/>
            <person name="Wang K."/>
            <person name="Song Z."/>
        </authorList>
    </citation>
    <scope>NUCLEOTIDE SEQUENCE [LARGE SCALE GENOMIC DNA]</scope>
    <source>
        <strain evidence="2 3">XY-J91</strain>
    </source>
</reference>
<evidence type="ECO:0000256" key="1">
    <source>
        <dbReference type="SAM" id="Phobius"/>
    </source>
</evidence>
<keyword evidence="1" id="KW-1133">Transmembrane helix</keyword>
<feature type="transmembrane region" description="Helical" evidence="1">
    <location>
        <begin position="96"/>
        <end position="119"/>
    </location>
</feature>
<keyword evidence="3" id="KW-1185">Reference proteome</keyword>
<feature type="transmembrane region" description="Helical" evidence="1">
    <location>
        <begin position="71"/>
        <end position="90"/>
    </location>
</feature>
<dbReference type="OrthoDB" id="826128at2"/>
<dbReference type="AlphaFoldDB" id="A0A4Y9QV46"/>